<gene>
    <name evidence="1" type="ORF">CONLIGDRAFT_82700</name>
</gene>
<dbReference type="EMBL" id="KV875102">
    <property type="protein sequence ID" value="OIW25143.1"/>
    <property type="molecule type" value="Genomic_DNA"/>
</dbReference>
<evidence type="ECO:0000313" key="2">
    <source>
        <dbReference type="Proteomes" id="UP000182658"/>
    </source>
</evidence>
<sequence length="136" mass="16049">MRILVVPLNFAAIATGFKGTARMLHWMTTTTLSSSKTFILKDTQLWDPTHLFHLSQNLFLGYHAATAFYFCKHLQPYHHGRFDIAPFRILTLSGWSPPKTKTRMNDERLHDEKHFMMTLFFFYLFLHHPTIFNENS</sequence>
<dbReference type="AlphaFoldDB" id="A0A1J7IBS6"/>
<organism evidence="1 2">
    <name type="scientific">Coniochaeta ligniaria NRRL 30616</name>
    <dbReference type="NCBI Taxonomy" id="1408157"/>
    <lineage>
        <taxon>Eukaryota</taxon>
        <taxon>Fungi</taxon>
        <taxon>Dikarya</taxon>
        <taxon>Ascomycota</taxon>
        <taxon>Pezizomycotina</taxon>
        <taxon>Sordariomycetes</taxon>
        <taxon>Sordariomycetidae</taxon>
        <taxon>Coniochaetales</taxon>
        <taxon>Coniochaetaceae</taxon>
        <taxon>Coniochaeta</taxon>
    </lineage>
</organism>
<accession>A0A1J7IBS6</accession>
<proteinExistence type="predicted"/>
<reference evidence="1 2" key="1">
    <citation type="submission" date="2016-10" db="EMBL/GenBank/DDBJ databases">
        <title>Draft genome sequence of Coniochaeta ligniaria NRRL30616, a lignocellulolytic fungus for bioabatement of inhibitors in plant biomass hydrolysates.</title>
        <authorList>
            <consortium name="DOE Joint Genome Institute"/>
            <person name="Jimenez D.J."/>
            <person name="Hector R.E."/>
            <person name="Riley R."/>
            <person name="Sun H."/>
            <person name="Grigoriev I.V."/>
            <person name="Van Elsas J.D."/>
            <person name="Nichols N.N."/>
        </authorList>
    </citation>
    <scope>NUCLEOTIDE SEQUENCE [LARGE SCALE GENOMIC DNA]</scope>
    <source>
        <strain evidence="1 2">NRRL 30616</strain>
    </source>
</reference>
<protein>
    <submittedName>
        <fullName evidence="1">Uncharacterized protein</fullName>
    </submittedName>
</protein>
<dbReference type="InParanoid" id="A0A1J7IBS6"/>
<keyword evidence="2" id="KW-1185">Reference proteome</keyword>
<name>A0A1J7IBS6_9PEZI</name>
<dbReference type="Proteomes" id="UP000182658">
    <property type="component" value="Unassembled WGS sequence"/>
</dbReference>
<evidence type="ECO:0000313" key="1">
    <source>
        <dbReference type="EMBL" id="OIW25143.1"/>
    </source>
</evidence>